<evidence type="ECO:0000313" key="2">
    <source>
        <dbReference type="Proteomes" id="UP000604117"/>
    </source>
</evidence>
<gene>
    <name evidence="1" type="ORF">Asi02nite_75530</name>
</gene>
<keyword evidence="2" id="KW-1185">Reference proteome</keyword>
<dbReference type="Proteomes" id="UP000604117">
    <property type="component" value="Unassembled WGS sequence"/>
</dbReference>
<protein>
    <submittedName>
        <fullName evidence="1">Uncharacterized protein</fullName>
    </submittedName>
</protein>
<organism evidence="1 2">
    <name type="scientific">Asanoa siamensis</name>
    <dbReference type="NCBI Taxonomy" id="926357"/>
    <lineage>
        <taxon>Bacteria</taxon>
        <taxon>Bacillati</taxon>
        <taxon>Actinomycetota</taxon>
        <taxon>Actinomycetes</taxon>
        <taxon>Micromonosporales</taxon>
        <taxon>Micromonosporaceae</taxon>
        <taxon>Asanoa</taxon>
    </lineage>
</organism>
<dbReference type="EMBL" id="BONE01000115">
    <property type="protein sequence ID" value="GIF78035.1"/>
    <property type="molecule type" value="Genomic_DNA"/>
</dbReference>
<accession>A0ABQ4D3C3</accession>
<reference evidence="1 2" key="1">
    <citation type="submission" date="2021-01" db="EMBL/GenBank/DDBJ databases">
        <title>Whole genome shotgun sequence of Asanoa siamensis NBRC 107932.</title>
        <authorList>
            <person name="Komaki H."/>
            <person name="Tamura T."/>
        </authorList>
    </citation>
    <scope>NUCLEOTIDE SEQUENCE [LARGE SCALE GENOMIC DNA]</scope>
    <source>
        <strain evidence="1 2">NBRC 107932</strain>
    </source>
</reference>
<name>A0ABQ4D3C3_9ACTN</name>
<proteinExistence type="predicted"/>
<evidence type="ECO:0000313" key="1">
    <source>
        <dbReference type="EMBL" id="GIF78035.1"/>
    </source>
</evidence>
<comment type="caution">
    <text evidence="1">The sequence shown here is derived from an EMBL/GenBank/DDBJ whole genome shotgun (WGS) entry which is preliminary data.</text>
</comment>
<sequence>MVLVRRHEELEVGCAEGSAEFMTVPGDRSFLRFSAADMAVFAEAVAVRHRVFRQGQAATPDVGRRNTWRQTGVYEELLGHG</sequence>